<organism evidence="2 3">
    <name type="scientific">Micavibrio aeruginosavorus</name>
    <dbReference type="NCBI Taxonomy" id="349221"/>
    <lineage>
        <taxon>Bacteria</taxon>
        <taxon>Pseudomonadati</taxon>
        <taxon>Bdellovibrionota</taxon>
        <taxon>Bdellovibrionia</taxon>
        <taxon>Bdellovibrionales</taxon>
        <taxon>Pseudobdellovibrionaceae</taxon>
        <taxon>Micavibrio</taxon>
    </lineage>
</organism>
<evidence type="ECO:0000313" key="3">
    <source>
        <dbReference type="Proteomes" id="UP000595362"/>
    </source>
</evidence>
<accession>A0A7T5R1Q4</accession>
<proteinExistence type="predicted"/>
<protein>
    <submittedName>
        <fullName evidence="2">YdcH family protein</fullName>
    </submittedName>
</protein>
<keyword evidence="1" id="KW-0175">Coiled coil</keyword>
<gene>
    <name evidence="2" type="ORF">HYS17_10040</name>
</gene>
<dbReference type="InterPro" id="IPR038444">
    <property type="entry name" value="DUF465_sf"/>
</dbReference>
<dbReference type="EMBL" id="CP066681">
    <property type="protein sequence ID" value="QQG35831.1"/>
    <property type="molecule type" value="Genomic_DNA"/>
</dbReference>
<dbReference type="Pfam" id="PF04325">
    <property type="entry name" value="DUF465"/>
    <property type="match status" value="1"/>
</dbReference>
<dbReference type="AlphaFoldDB" id="A0A7T5R1Q4"/>
<reference evidence="2 3" key="1">
    <citation type="submission" date="2020-07" db="EMBL/GenBank/DDBJ databases">
        <title>Huge and variable diversity of episymbiotic CPR bacteria and DPANN archaea in groundwater ecosystems.</title>
        <authorList>
            <person name="He C.Y."/>
            <person name="Keren R."/>
            <person name="Whittaker M."/>
            <person name="Farag I.F."/>
            <person name="Doudna J."/>
            <person name="Cate J.H.D."/>
            <person name="Banfield J.F."/>
        </authorList>
    </citation>
    <scope>NUCLEOTIDE SEQUENCE [LARGE SCALE GENOMIC DNA]</scope>
    <source>
        <strain evidence="2">NC_groundwater_70_Ag_B-0.1um_54_66</strain>
    </source>
</reference>
<dbReference type="InterPro" id="IPR007420">
    <property type="entry name" value="DUF465"/>
</dbReference>
<sequence length="61" mass="7218">MPTKRGNVRGRLQSLRNRHAELSAQLENELKHPRPSEMALKRLKLEKLRIKEEIEMEARSN</sequence>
<feature type="coiled-coil region" evidence="1">
    <location>
        <begin position="12"/>
        <end position="60"/>
    </location>
</feature>
<dbReference type="Proteomes" id="UP000595362">
    <property type="component" value="Chromosome"/>
</dbReference>
<name>A0A7T5R1Q4_9BACT</name>
<evidence type="ECO:0000256" key="1">
    <source>
        <dbReference type="SAM" id="Coils"/>
    </source>
</evidence>
<evidence type="ECO:0000313" key="2">
    <source>
        <dbReference type="EMBL" id="QQG35831.1"/>
    </source>
</evidence>
<dbReference type="Gene3D" id="6.10.280.50">
    <property type="match status" value="1"/>
</dbReference>